<dbReference type="VEuPathDB" id="AmoebaDB:ACA1_070780"/>
<dbReference type="EMBL" id="KB007857">
    <property type="protein sequence ID" value="ELR23458.1"/>
    <property type="molecule type" value="Genomic_DNA"/>
</dbReference>
<evidence type="ECO:0000313" key="3">
    <source>
        <dbReference type="EMBL" id="ELR23458.1"/>
    </source>
</evidence>
<keyword evidence="3" id="KW-0808">Transferase</keyword>
<keyword evidence="4" id="KW-1185">Reference proteome</keyword>
<gene>
    <name evidence="3" type="ORF">ACA1_070780</name>
</gene>
<dbReference type="SUPFAM" id="SSF55729">
    <property type="entry name" value="Acyl-CoA N-acyltransferases (Nat)"/>
    <property type="match status" value="1"/>
</dbReference>
<evidence type="ECO:0000256" key="1">
    <source>
        <dbReference type="SAM" id="MobiDB-lite"/>
    </source>
</evidence>
<dbReference type="CDD" id="cd04301">
    <property type="entry name" value="NAT_SF"/>
    <property type="match status" value="1"/>
</dbReference>
<organism evidence="3 4">
    <name type="scientific">Acanthamoeba castellanii (strain ATCC 30010 / Neff)</name>
    <dbReference type="NCBI Taxonomy" id="1257118"/>
    <lineage>
        <taxon>Eukaryota</taxon>
        <taxon>Amoebozoa</taxon>
        <taxon>Discosea</taxon>
        <taxon>Longamoebia</taxon>
        <taxon>Centramoebida</taxon>
        <taxon>Acanthamoebidae</taxon>
        <taxon>Acanthamoeba</taxon>
    </lineage>
</organism>
<dbReference type="Pfam" id="PF13880">
    <property type="entry name" value="Acetyltransf_13"/>
    <property type="match status" value="1"/>
</dbReference>
<accession>L8HFD0</accession>
<dbReference type="Proteomes" id="UP000011083">
    <property type="component" value="Unassembled WGS sequence"/>
</dbReference>
<feature type="domain" description="N-acetyltransferase ESCO acetyl-transferase" evidence="2">
    <location>
        <begin position="193"/>
        <end position="261"/>
    </location>
</feature>
<dbReference type="OrthoDB" id="428854at2759"/>
<dbReference type="STRING" id="1257118.L8HFD0"/>
<dbReference type="KEGG" id="acan:ACA1_070780"/>
<dbReference type="RefSeq" id="XP_004352986.1">
    <property type="nucleotide sequence ID" value="XM_004352934.1"/>
</dbReference>
<dbReference type="GeneID" id="14924438"/>
<name>L8HFD0_ACACF</name>
<dbReference type="Gene3D" id="3.40.630.30">
    <property type="match status" value="1"/>
</dbReference>
<reference evidence="3 4" key="1">
    <citation type="journal article" date="2013" name="Genome Biol.">
        <title>Genome of Acanthamoeba castellanii highlights extensive lateral gene transfer and early evolution of tyrosine kinase signaling.</title>
        <authorList>
            <person name="Clarke M."/>
            <person name="Lohan A.J."/>
            <person name="Liu B."/>
            <person name="Lagkouvardos I."/>
            <person name="Roy S."/>
            <person name="Zafar N."/>
            <person name="Bertelli C."/>
            <person name="Schilde C."/>
            <person name="Kianianmomeni A."/>
            <person name="Burglin T.R."/>
            <person name="Frech C."/>
            <person name="Turcotte B."/>
            <person name="Kopec K.O."/>
            <person name="Synnott J.M."/>
            <person name="Choo C."/>
            <person name="Paponov I."/>
            <person name="Finkler A."/>
            <person name="Soon Heng Tan C."/>
            <person name="Hutchins A.P."/>
            <person name="Weinmeier T."/>
            <person name="Rattei T."/>
            <person name="Chu J.S."/>
            <person name="Gimenez G."/>
            <person name="Irimia M."/>
            <person name="Rigden D.J."/>
            <person name="Fitzpatrick D.A."/>
            <person name="Lorenzo-Morales J."/>
            <person name="Bateman A."/>
            <person name="Chiu C.H."/>
            <person name="Tang P."/>
            <person name="Hegemann P."/>
            <person name="Fromm H."/>
            <person name="Raoult D."/>
            <person name="Greub G."/>
            <person name="Miranda-Saavedra D."/>
            <person name="Chen N."/>
            <person name="Nash P."/>
            <person name="Ginger M.L."/>
            <person name="Horn M."/>
            <person name="Schaap P."/>
            <person name="Caler L."/>
            <person name="Loftus B."/>
        </authorList>
    </citation>
    <scope>NUCLEOTIDE SEQUENCE [LARGE SCALE GENOMIC DNA]</scope>
    <source>
        <strain evidence="3 4">Neff</strain>
    </source>
</reference>
<sequence>MVEFLDSPHLPLPMIMSLLISSASRGDCRRRVGLVAGTPDETAGGSAFSNVGLDDDSPAAAAAAAGGGSGDEGSSVPRPAAPSTPVAVLSRDVWFPSLRRLRVVAEDVAGGSCVVMVATGEEYGHRRRVEQLLAIVNDDLGWNMSNDAPGEEEKIFIFVSKAKQAIGCLVVERVEQAFRVVGEQGDECSTQPEPAVMGISRIWVHEEHRRTGVATKLLDAARAHFVYGYPVRKSECAFTQPTRDGHSLASQYFGLKQFLVYK</sequence>
<evidence type="ECO:0000259" key="2">
    <source>
        <dbReference type="Pfam" id="PF13880"/>
    </source>
</evidence>
<dbReference type="GO" id="GO:0000785">
    <property type="term" value="C:chromatin"/>
    <property type="evidence" value="ECO:0007669"/>
    <property type="project" value="TreeGrafter"/>
</dbReference>
<dbReference type="PANTHER" id="PTHR45884">
    <property type="entry name" value="N-ACETYLTRANSFERASE ECO"/>
    <property type="match status" value="1"/>
</dbReference>
<dbReference type="GO" id="GO:0005634">
    <property type="term" value="C:nucleus"/>
    <property type="evidence" value="ECO:0007669"/>
    <property type="project" value="TreeGrafter"/>
</dbReference>
<dbReference type="GO" id="GO:0007064">
    <property type="term" value="P:mitotic sister chromatid cohesion"/>
    <property type="evidence" value="ECO:0007669"/>
    <property type="project" value="TreeGrafter"/>
</dbReference>
<dbReference type="InterPro" id="IPR016181">
    <property type="entry name" value="Acyl_CoA_acyltransferase"/>
</dbReference>
<feature type="region of interest" description="Disordered" evidence="1">
    <location>
        <begin position="59"/>
        <end position="83"/>
    </location>
</feature>
<dbReference type="InterPro" id="IPR028009">
    <property type="entry name" value="ESCO_Acetyltransf_dom"/>
</dbReference>
<proteinExistence type="predicted"/>
<dbReference type="AlphaFoldDB" id="L8HFD0"/>
<protein>
    <submittedName>
        <fullName evidence="3">Nacetyltransferase</fullName>
    </submittedName>
</protein>
<dbReference type="PANTHER" id="PTHR45884:SF2">
    <property type="entry name" value="N-ACETYLTRANSFERASE ECO"/>
    <property type="match status" value="1"/>
</dbReference>
<evidence type="ECO:0000313" key="4">
    <source>
        <dbReference type="Proteomes" id="UP000011083"/>
    </source>
</evidence>
<dbReference type="GO" id="GO:0061733">
    <property type="term" value="F:protein-lysine-acetyltransferase activity"/>
    <property type="evidence" value="ECO:0007669"/>
    <property type="project" value="TreeGrafter"/>
</dbReference>